<proteinExistence type="predicted"/>
<gene>
    <name evidence="1" type="ORF">Fuma_02303</name>
</gene>
<dbReference type="KEGG" id="fmr:Fuma_02303"/>
<dbReference type="AlphaFoldDB" id="A0A1P8WF66"/>
<organism evidence="1 2">
    <name type="scientific">Fuerstiella marisgermanici</name>
    <dbReference type="NCBI Taxonomy" id="1891926"/>
    <lineage>
        <taxon>Bacteria</taxon>
        <taxon>Pseudomonadati</taxon>
        <taxon>Planctomycetota</taxon>
        <taxon>Planctomycetia</taxon>
        <taxon>Planctomycetales</taxon>
        <taxon>Planctomycetaceae</taxon>
        <taxon>Fuerstiella</taxon>
    </lineage>
</organism>
<accession>A0A1P8WF66</accession>
<dbReference type="EMBL" id="CP017641">
    <property type="protein sequence ID" value="APZ92691.1"/>
    <property type="molecule type" value="Genomic_DNA"/>
</dbReference>
<keyword evidence="2" id="KW-1185">Reference proteome</keyword>
<evidence type="ECO:0000313" key="1">
    <source>
        <dbReference type="EMBL" id="APZ92691.1"/>
    </source>
</evidence>
<sequence length="57" mass="6237">MSSRSADAADRLLSSQPSGPLVVPPQAAAFVVDDNCRLLLTSCLKRNHKRRGSHRFC</sequence>
<name>A0A1P8WF66_9PLAN</name>
<dbReference type="Proteomes" id="UP000187735">
    <property type="component" value="Chromosome"/>
</dbReference>
<protein>
    <submittedName>
        <fullName evidence="1">Uncharacterized protein</fullName>
    </submittedName>
</protein>
<evidence type="ECO:0000313" key="2">
    <source>
        <dbReference type="Proteomes" id="UP000187735"/>
    </source>
</evidence>
<reference evidence="1 2" key="1">
    <citation type="journal article" date="2016" name="Front. Microbiol.">
        <title>Fuerstia marisgermanicae gen. nov., sp. nov., an Unusual Member of the Phylum Planctomycetes from the German Wadden Sea.</title>
        <authorList>
            <person name="Kohn T."/>
            <person name="Heuer A."/>
            <person name="Jogler M."/>
            <person name="Vollmers J."/>
            <person name="Boedeker C."/>
            <person name="Bunk B."/>
            <person name="Rast P."/>
            <person name="Borchert D."/>
            <person name="Glockner I."/>
            <person name="Freese H.M."/>
            <person name="Klenk H.P."/>
            <person name="Overmann J."/>
            <person name="Kaster A.K."/>
            <person name="Rohde M."/>
            <person name="Wiegand S."/>
            <person name="Jogler C."/>
        </authorList>
    </citation>
    <scope>NUCLEOTIDE SEQUENCE [LARGE SCALE GENOMIC DNA]</scope>
    <source>
        <strain evidence="1 2">NH11</strain>
    </source>
</reference>